<evidence type="ECO:0000256" key="1">
    <source>
        <dbReference type="SAM" id="MobiDB-lite"/>
    </source>
</evidence>
<feature type="compositionally biased region" description="Low complexity" evidence="1">
    <location>
        <begin position="245"/>
        <end position="265"/>
    </location>
</feature>
<dbReference type="OrthoDB" id="916076at2"/>
<evidence type="ECO:0000313" key="2">
    <source>
        <dbReference type="EMBL" id="MRS62385.1"/>
    </source>
</evidence>
<feature type="compositionally biased region" description="Polar residues" evidence="1">
    <location>
        <begin position="143"/>
        <end position="160"/>
    </location>
</feature>
<feature type="compositionally biased region" description="Basic and acidic residues" evidence="1">
    <location>
        <begin position="174"/>
        <end position="194"/>
    </location>
</feature>
<keyword evidence="3" id="KW-1185">Reference proteome</keyword>
<protein>
    <submittedName>
        <fullName evidence="2">Uncharacterized protein</fullName>
    </submittedName>
</protein>
<dbReference type="AlphaFoldDB" id="A0A7K0EKT1"/>
<sequence>MKTDKFEENIRQKLEGIDPPFQESDWLHLRSFLRRNGVPSIGGGAVQWLVPMMSAATVAGLVVLTVWQYRTNQKLEQTVRTLKDSVTILQQVPVDTPVAVAPKTDTVYIVREVPAPRLTPIGPRYRPDERALAENSETDESETNAGRNSSTDEPSQTQRSEGGLPQGSGLPERSGTKERFSESKNRFNESDDPNRLNTGRKSSDQNNFRSSNSSNSTGEHWNQRDEMRYSGRQKPSGFEITRPLSANGNGASGQVNSSGNSGSVSPLAESVSISWELVPHRPLEIDSSYYTEKFDRRLRRMRASTPRLAASSLLKPEVEKPNQPFVHVRAGASAQIGGRQSGFGFATEILMGEHLTIGLGLNSLKVTGEKFVNEIQYAFNRRSDFRRDYPGKVPPEIRTQILDINRGGSTLQLPITFGYRIPLGNSIALTPAVGASFSLEAKDNITYMHQVGPFDFIEKKFSEKCSPNVYNNWLVNVSIEKQWGHWIIQGSPYLSNPLMSTQFSLNHTSAGVRARLLYQF</sequence>
<name>A0A7K0EKT1_9BACT</name>
<evidence type="ECO:0000313" key="3">
    <source>
        <dbReference type="Proteomes" id="UP000441754"/>
    </source>
</evidence>
<dbReference type="RefSeq" id="WP_154175763.1">
    <property type="nucleotide sequence ID" value="NZ_WJXZ01000007.1"/>
</dbReference>
<dbReference type="Proteomes" id="UP000441754">
    <property type="component" value="Unassembled WGS sequence"/>
</dbReference>
<feature type="region of interest" description="Disordered" evidence="1">
    <location>
        <begin position="117"/>
        <end position="265"/>
    </location>
</feature>
<accession>A0A7K0EKT1</accession>
<reference evidence="2 3" key="1">
    <citation type="journal article" date="2018" name="Antonie Van Leeuwenhoek">
        <title>Larkinella terrae sp. nov., isolated from soil on Jeju Island, South Korea.</title>
        <authorList>
            <person name="Ten L.N."/>
            <person name="Jeon J."/>
            <person name="Park S.J."/>
            <person name="Park S."/>
            <person name="Lee S.Y."/>
            <person name="Kim M.K."/>
            <person name="Jung H.Y."/>
        </authorList>
    </citation>
    <scope>NUCLEOTIDE SEQUENCE [LARGE SCALE GENOMIC DNA]</scope>
    <source>
        <strain evidence="2 3">KCTC 52001</strain>
    </source>
</reference>
<gene>
    <name evidence="2" type="ORF">GJJ30_13880</name>
</gene>
<feature type="compositionally biased region" description="Low complexity" evidence="1">
    <location>
        <begin position="204"/>
        <end position="216"/>
    </location>
</feature>
<dbReference type="EMBL" id="WJXZ01000007">
    <property type="protein sequence ID" value="MRS62385.1"/>
    <property type="molecule type" value="Genomic_DNA"/>
</dbReference>
<organism evidence="2 3">
    <name type="scientific">Larkinella terrae</name>
    <dbReference type="NCBI Taxonomy" id="2025311"/>
    <lineage>
        <taxon>Bacteria</taxon>
        <taxon>Pseudomonadati</taxon>
        <taxon>Bacteroidota</taxon>
        <taxon>Cytophagia</taxon>
        <taxon>Cytophagales</taxon>
        <taxon>Spirosomataceae</taxon>
        <taxon>Larkinella</taxon>
    </lineage>
</organism>
<comment type="caution">
    <text evidence="2">The sequence shown here is derived from an EMBL/GenBank/DDBJ whole genome shotgun (WGS) entry which is preliminary data.</text>
</comment>
<proteinExistence type="predicted"/>